<dbReference type="InterPro" id="IPR011009">
    <property type="entry name" value="Kinase-like_dom_sf"/>
</dbReference>
<dbReference type="SMART" id="SM00220">
    <property type="entry name" value="S_TKc"/>
    <property type="match status" value="1"/>
</dbReference>
<dbReference type="InterPro" id="IPR030616">
    <property type="entry name" value="Aur-like"/>
</dbReference>
<evidence type="ECO:0000256" key="7">
    <source>
        <dbReference type="PIRSR" id="PIRSR630616-2"/>
    </source>
</evidence>
<dbReference type="AlphaFoldDB" id="A0A835XFA7"/>
<evidence type="ECO:0000256" key="1">
    <source>
        <dbReference type="ARBA" id="ARBA00022527"/>
    </source>
</evidence>
<keyword evidence="1" id="KW-0723">Serine/threonine-protein kinase</keyword>
<reference evidence="11" key="1">
    <citation type="journal article" date="2020" name="bioRxiv">
        <title>Comparative genomics of Chlamydomonas.</title>
        <authorList>
            <person name="Craig R.J."/>
            <person name="Hasan A.R."/>
            <person name="Ness R.W."/>
            <person name="Keightley P.D."/>
        </authorList>
    </citation>
    <scope>NUCLEOTIDE SEQUENCE</scope>
    <source>
        <strain evidence="11">CCAP 11/70</strain>
    </source>
</reference>
<feature type="region of interest" description="Disordered" evidence="9">
    <location>
        <begin position="1"/>
        <end position="84"/>
    </location>
</feature>
<keyword evidence="12" id="KW-1185">Reference proteome</keyword>
<dbReference type="PANTHER" id="PTHR24350">
    <property type="entry name" value="SERINE/THREONINE-PROTEIN KINASE IAL-RELATED"/>
    <property type="match status" value="1"/>
</dbReference>
<evidence type="ECO:0000256" key="3">
    <source>
        <dbReference type="ARBA" id="ARBA00022741"/>
    </source>
</evidence>
<feature type="binding site" evidence="7">
    <location>
        <begin position="413"/>
        <end position="415"/>
    </location>
    <ligand>
        <name>ATP</name>
        <dbReference type="ChEBI" id="CHEBI:30616"/>
    </ligand>
</feature>
<sequence length="674" mass="69776">MNVGRQESLEEDEGVGALPRFGGGPSDRMPPRSSLSMPSLAPLTVPGGMAPGASPFPPVGTNSGRERRIAAAPSSSFINQRLPPIDPCSSPVSFNASYSDYPGTPNSLQSPLALASPRGDASPVAHGNIFGGRPKSAARPLSATPLGGKAAATVVSVLTGGFGGTHGGGGSQRRAASTLRVSSTTGEDIPTQLPSPPPVSPSFDPRTASSPLPGLRFGSLSGDALPVRAGSGAMTTTPAPAPNGLSGDGIDASKNTGTTSPSAVSPSGAATSPSAAAPNTAASPAAADSAPPVITAAAVAAAAAQVAAGSKASVLLAVCPGIPSAMRRPTWCLADYQLGARLYKGEVSSVYKAVCIHSGLKVVLKVYSLQRVADNTLHTLVREVRIHSDLAHANVLMLYGVFEEDNRLVLVLERASRGDLFRVHRALPGCRMSEDQLRVLVLAPLLEALAYLHARGLCHRDIKPENLLLTTTWQLRLADFGAAINLNEERAVTRTGTVDYMAPEVERCPLKALPQDNKDDPSLAYSTAADMWSVGILAYEMLIGFPPFVLGNESGNLLNTSGDWQPPVPGVGDGKELRFPGFVSAGAQDFIATALAERPGDRPTAAQMQRHPWLKHAVRQHRIRQQKQSEEGGPVAPIDAVTAQARRMAAVAGGRQAASRSNLSTVSTAASTGP</sequence>
<comment type="caution">
    <text evidence="11">The sequence shown here is derived from an EMBL/GenBank/DDBJ whole genome shotgun (WGS) entry which is preliminary data.</text>
</comment>
<dbReference type="SUPFAM" id="SSF56112">
    <property type="entry name" value="Protein kinase-like (PK-like)"/>
    <property type="match status" value="1"/>
</dbReference>
<evidence type="ECO:0000256" key="6">
    <source>
        <dbReference type="PIRSR" id="PIRSR630616-1"/>
    </source>
</evidence>
<feature type="binding site" evidence="7">
    <location>
        <begin position="465"/>
        <end position="466"/>
    </location>
    <ligand>
        <name>ATP</name>
        <dbReference type="ChEBI" id="CHEBI:30616"/>
    </ligand>
</feature>
<name>A0A835XFA7_9CHLO</name>
<dbReference type="GO" id="GO:0005524">
    <property type="term" value="F:ATP binding"/>
    <property type="evidence" value="ECO:0007669"/>
    <property type="project" value="UniProtKB-KW"/>
</dbReference>
<dbReference type="InterPro" id="IPR000719">
    <property type="entry name" value="Prot_kinase_dom"/>
</dbReference>
<keyword evidence="3 7" id="KW-0547">Nucleotide-binding</keyword>
<feature type="compositionally biased region" description="Low complexity" evidence="9">
    <location>
        <begin position="31"/>
        <end position="43"/>
    </location>
</feature>
<dbReference type="Gene3D" id="1.10.510.10">
    <property type="entry name" value="Transferase(Phosphotransferase) domain 1"/>
    <property type="match status" value="1"/>
</dbReference>
<keyword evidence="5 7" id="KW-0067">ATP-binding</keyword>
<dbReference type="PROSITE" id="PS00108">
    <property type="entry name" value="PROTEIN_KINASE_ST"/>
    <property type="match status" value="1"/>
</dbReference>
<feature type="region of interest" description="Disordered" evidence="9">
    <location>
        <begin position="108"/>
        <end position="142"/>
    </location>
</feature>
<organism evidence="11 12">
    <name type="scientific">Edaphochlamys debaryana</name>
    <dbReference type="NCBI Taxonomy" id="47281"/>
    <lineage>
        <taxon>Eukaryota</taxon>
        <taxon>Viridiplantae</taxon>
        <taxon>Chlorophyta</taxon>
        <taxon>core chlorophytes</taxon>
        <taxon>Chlorophyceae</taxon>
        <taxon>CS clade</taxon>
        <taxon>Chlamydomonadales</taxon>
        <taxon>Chlamydomonadales incertae sedis</taxon>
        <taxon>Edaphochlamys</taxon>
    </lineage>
</organism>
<dbReference type="FunFam" id="1.10.510.10:FF:000813">
    <property type="entry name" value="Aurora-like kinase"/>
    <property type="match status" value="1"/>
</dbReference>
<dbReference type="Pfam" id="PF00069">
    <property type="entry name" value="Pkinase"/>
    <property type="match status" value="1"/>
</dbReference>
<dbReference type="EMBL" id="JAEHOE010000239">
    <property type="protein sequence ID" value="KAG2482250.1"/>
    <property type="molecule type" value="Genomic_DNA"/>
</dbReference>
<feature type="cross-link" description="Glycyl lysine isopeptide (Lys-Gly) (interchain with G-Cter in SUMO2)" evidence="8">
    <location>
        <position position="463"/>
    </location>
</feature>
<feature type="compositionally biased region" description="Polar residues" evidence="9">
    <location>
        <begin position="658"/>
        <end position="674"/>
    </location>
</feature>
<feature type="region of interest" description="Disordered" evidence="9">
    <location>
        <begin position="652"/>
        <end position="674"/>
    </location>
</feature>
<evidence type="ECO:0000256" key="5">
    <source>
        <dbReference type="ARBA" id="ARBA00022840"/>
    </source>
</evidence>
<evidence type="ECO:0000256" key="4">
    <source>
        <dbReference type="ARBA" id="ARBA00022777"/>
    </source>
</evidence>
<feature type="region of interest" description="Disordered" evidence="9">
    <location>
        <begin position="163"/>
        <end position="287"/>
    </location>
</feature>
<feature type="binding site" evidence="7">
    <location>
        <position position="365"/>
    </location>
    <ligand>
        <name>ATP</name>
        <dbReference type="ChEBI" id="CHEBI:30616"/>
    </ligand>
</feature>
<dbReference type="Proteomes" id="UP000612055">
    <property type="component" value="Unassembled WGS sequence"/>
</dbReference>
<gene>
    <name evidence="11" type="ORF">HYH03_018813</name>
</gene>
<accession>A0A835XFA7</accession>
<evidence type="ECO:0000313" key="11">
    <source>
        <dbReference type="EMBL" id="KAG2482250.1"/>
    </source>
</evidence>
<dbReference type="GO" id="GO:0004674">
    <property type="term" value="F:protein serine/threonine kinase activity"/>
    <property type="evidence" value="ECO:0007669"/>
    <property type="project" value="UniProtKB-KW"/>
</dbReference>
<dbReference type="PROSITE" id="PS50011">
    <property type="entry name" value="PROTEIN_KINASE_DOM"/>
    <property type="match status" value="1"/>
</dbReference>
<feature type="compositionally biased region" description="Low complexity" evidence="9">
    <location>
        <begin position="258"/>
        <end position="287"/>
    </location>
</feature>
<keyword evidence="4" id="KW-0418">Kinase</keyword>
<feature type="domain" description="Protein kinase" evidence="10">
    <location>
        <begin position="336"/>
        <end position="614"/>
    </location>
</feature>
<feature type="binding site" evidence="7">
    <location>
        <position position="479"/>
    </location>
    <ligand>
        <name>ATP</name>
        <dbReference type="ChEBI" id="CHEBI:30616"/>
    </ligand>
</feature>
<dbReference type="OrthoDB" id="377346at2759"/>
<evidence type="ECO:0000313" key="12">
    <source>
        <dbReference type="Proteomes" id="UP000612055"/>
    </source>
</evidence>
<evidence type="ECO:0000256" key="2">
    <source>
        <dbReference type="ARBA" id="ARBA00022679"/>
    </source>
</evidence>
<protein>
    <recommendedName>
        <fullName evidence="10">Protein kinase domain-containing protein</fullName>
    </recommendedName>
</protein>
<evidence type="ECO:0000259" key="10">
    <source>
        <dbReference type="PROSITE" id="PS50011"/>
    </source>
</evidence>
<proteinExistence type="predicted"/>
<evidence type="ECO:0000256" key="8">
    <source>
        <dbReference type="PIRSR" id="PIRSR630616-3"/>
    </source>
</evidence>
<keyword evidence="2" id="KW-0808">Transferase</keyword>
<feature type="active site" description="Proton acceptor" evidence="6">
    <location>
        <position position="461"/>
    </location>
</feature>
<evidence type="ECO:0000256" key="9">
    <source>
        <dbReference type="SAM" id="MobiDB-lite"/>
    </source>
</evidence>
<dbReference type="InterPro" id="IPR008271">
    <property type="entry name" value="Ser/Thr_kinase_AS"/>
</dbReference>